<keyword evidence="6" id="KW-1185">Reference proteome</keyword>
<name>A0A1G9RHK1_9SPHI</name>
<sequence length="131" mass="15412">MTGKKDIEGLEDIKVMVDDFYDKIREDELLAPIFNFRLSTHWVPHLEKMYTFWNAALFGVKGYNGNPFMKHATMELDPEHFERWINMFNQTIDTHFQGPIAEEAKIRAAVMASMFMFKLDKIKHSTIKPLI</sequence>
<reference evidence="6" key="1">
    <citation type="submission" date="2016-10" db="EMBL/GenBank/DDBJ databases">
        <authorList>
            <person name="Varghese N."/>
            <person name="Submissions S."/>
        </authorList>
    </citation>
    <scope>NUCLEOTIDE SEQUENCE [LARGE SCALE GENOMIC DNA]</scope>
    <source>
        <strain evidence="6">DSM 24536</strain>
    </source>
</reference>
<evidence type="ECO:0000313" key="5">
    <source>
        <dbReference type="EMBL" id="SDM22708.1"/>
    </source>
</evidence>
<gene>
    <name evidence="5" type="ORF">SAMN05421813_10823</name>
</gene>
<accession>A0A1G9RHK1</accession>
<dbReference type="GO" id="GO:0046872">
    <property type="term" value="F:metal ion binding"/>
    <property type="evidence" value="ECO:0007669"/>
    <property type="project" value="UniProtKB-KW"/>
</dbReference>
<proteinExistence type="predicted"/>
<dbReference type="Pfam" id="PF01152">
    <property type="entry name" value="Bac_globin"/>
    <property type="match status" value="1"/>
</dbReference>
<dbReference type="InterPro" id="IPR009050">
    <property type="entry name" value="Globin-like_sf"/>
</dbReference>
<dbReference type="STRING" id="990371.SAMN05421813_10823"/>
<evidence type="ECO:0000256" key="1">
    <source>
        <dbReference type="ARBA" id="ARBA00022448"/>
    </source>
</evidence>
<protein>
    <submittedName>
        <fullName evidence="5">Hemoglobin</fullName>
    </submittedName>
</protein>
<keyword evidence="1" id="KW-0813">Transport</keyword>
<organism evidence="5 6">
    <name type="scientific">Daejeonella rubra</name>
    <dbReference type="NCBI Taxonomy" id="990371"/>
    <lineage>
        <taxon>Bacteria</taxon>
        <taxon>Pseudomonadati</taxon>
        <taxon>Bacteroidota</taxon>
        <taxon>Sphingobacteriia</taxon>
        <taxon>Sphingobacteriales</taxon>
        <taxon>Sphingobacteriaceae</taxon>
        <taxon>Daejeonella</taxon>
    </lineage>
</organism>
<evidence type="ECO:0000256" key="3">
    <source>
        <dbReference type="ARBA" id="ARBA00022723"/>
    </source>
</evidence>
<dbReference type="RefSeq" id="WP_090702992.1">
    <property type="nucleotide sequence ID" value="NZ_FNHH01000008.1"/>
</dbReference>
<keyword evidence="3" id="KW-0479">Metal-binding</keyword>
<dbReference type="CDD" id="cd08916">
    <property type="entry name" value="TrHb3_P"/>
    <property type="match status" value="1"/>
</dbReference>
<dbReference type="GO" id="GO:0019825">
    <property type="term" value="F:oxygen binding"/>
    <property type="evidence" value="ECO:0007669"/>
    <property type="project" value="InterPro"/>
</dbReference>
<evidence type="ECO:0000256" key="2">
    <source>
        <dbReference type="ARBA" id="ARBA00022617"/>
    </source>
</evidence>
<dbReference type="GO" id="GO:0020037">
    <property type="term" value="F:heme binding"/>
    <property type="evidence" value="ECO:0007669"/>
    <property type="project" value="InterPro"/>
</dbReference>
<evidence type="ECO:0000313" key="6">
    <source>
        <dbReference type="Proteomes" id="UP000199226"/>
    </source>
</evidence>
<dbReference type="InterPro" id="IPR001486">
    <property type="entry name" value="Hemoglobin_trunc"/>
</dbReference>
<dbReference type="EMBL" id="FNHH01000008">
    <property type="protein sequence ID" value="SDM22708.1"/>
    <property type="molecule type" value="Genomic_DNA"/>
</dbReference>
<dbReference type="SUPFAM" id="SSF46458">
    <property type="entry name" value="Globin-like"/>
    <property type="match status" value="1"/>
</dbReference>
<dbReference type="OrthoDB" id="25954at2"/>
<dbReference type="AlphaFoldDB" id="A0A1G9RHK1"/>
<dbReference type="Proteomes" id="UP000199226">
    <property type="component" value="Unassembled WGS sequence"/>
</dbReference>
<dbReference type="InterPro" id="IPR012292">
    <property type="entry name" value="Globin/Proto"/>
</dbReference>
<dbReference type="Gene3D" id="1.10.490.10">
    <property type="entry name" value="Globins"/>
    <property type="match status" value="1"/>
</dbReference>
<keyword evidence="2" id="KW-0349">Heme</keyword>
<evidence type="ECO:0000256" key="4">
    <source>
        <dbReference type="ARBA" id="ARBA00023004"/>
    </source>
</evidence>
<keyword evidence="4" id="KW-0408">Iron</keyword>